<dbReference type="AlphaFoldDB" id="A0A8X6TP40"/>
<organism evidence="1 2">
    <name type="scientific">Nephila pilipes</name>
    <name type="common">Giant wood spider</name>
    <name type="synonym">Nephila maculata</name>
    <dbReference type="NCBI Taxonomy" id="299642"/>
    <lineage>
        <taxon>Eukaryota</taxon>
        <taxon>Metazoa</taxon>
        <taxon>Ecdysozoa</taxon>
        <taxon>Arthropoda</taxon>
        <taxon>Chelicerata</taxon>
        <taxon>Arachnida</taxon>
        <taxon>Araneae</taxon>
        <taxon>Araneomorphae</taxon>
        <taxon>Entelegynae</taxon>
        <taxon>Araneoidea</taxon>
        <taxon>Nephilidae</taxon>
        <taxon>Nephila</taxon>
    </lineage>
</organism>
<keyword evidence="2" id="KW-1185">Reference proteome</keyword>
<protein>
    <submittedName>
        <fullName evidence="1">Uncharacterized protein</fullName>
    </submittedName>
</protein>
<evidence type="ECO:0000313" key="2">
    <source>
        <dbReference type="Proteomes" id="UP000887013"/>
    </source>
</evidence>
<sequence length="179" mass="20294">MSSASPREHCLRSSPFLGIHDHLVLTTIVTPARHWLFYSTSGSLTINSFMTTGQVKTHETDANAYCRVSVNWEYKGLFRDGVVLVSGKQKFCLVIFTREIKEETSPEDCTISKVSSRYQREKSTNTSRESNIKNPEEMYFSRMCPPVHFSRTCHLKVEPSIVELLDTCNPDVLAAQGLK</sequence>
<proteinExistence type="predicted"/>
<evidence type="ECO:0000313" key="1">
    <source>
        <dbReference type="EMBL" id="GFT32097.1"/>
    </source>
</evidence>
<dbReference type="Proteomes" id="UP000887013">
    <property type="component" value="Unassembled WGS sequence"/>
</dbReference>
<reference evidence="1" key="1">
    <citation type="submission" date="2020-08" db="EMBL/GenBank/DDBJ databases">
        <title>Multicomponent nature underlies the extraordinary mechanical properties of spider dragline silk.</title>
        <authorList>
            <person name="Kono N."/>
            <person name="Nakamura H."/>
            <person name="Mori M."/>
            <person name="Yoshida Y."/>
            <person name="Ohtoshi R."/>
            <person name="Malay A.D."/>
            <person name="Moran D.A.P."/>
            <person name="Tomita M."/>
            <person name="Numata K."/>
            <person name="Arakawa K."/>
        </authorList>
    </citation>
    <scope>NUCLEOTIDE SEQUENCE</scope>
</reference>
<accession>A0A8X6TP40</accession>
<name>A0A8X6TP40_NEPPI</name>
<gene>
    <name evidence="1" type="ORF">NPIL_671961</name>
</gene>
<comment type="caution">
    <text evidence="1">The sequence shown here is derived from an EMBL/GenBank/DDBJ whole genome shotgun (WGS) entry which is preliminary data.</text>
</comment>
<dbReference type="EMBL" id="BMAW01013113">
    <property type="protein sequence ID" value="GFT32097.1"/>
    <property type="molecule type" value="Genomic_DNA"/>
</dbReference>